<keyword evidence="3" id="KW-0472">Membrane</keyword>
<dbReference type="InterPro" id="IPR051016">
    <property type="entry name" value="Diverse_Substrate_AcTransf"/>
</dbReference>
<dbReference type="CDD" id="cd04301">
    <property type="entry name" value="NAT_SF"/>
    <property type="match status" value="1"/>
</dbReference>
<keyword evidence="1" id="KW-0808">Transferase</keyword>
<organism evidence="5 6">
    <name type="scientific">Peptococcus simiae</name>
    <dbReference type="NCBI Taxonomy" id="1643805"/>
    <lineage>
        <taxon>Bacteria</taxon>
        <taxon>Bacillati</taxon>
        <taxon>Bacillota</taxon>
        <taxon>Clostridia</taxon>
        <taxon>Eubacteriales</taxon>
        <taxon>Peptococcaceae</taxon>
        <taxon>Peptococcus</taxon>
    </lineage>
</organism>
<proteinExistence type="predicted"/>
<accession>A0ABW9GXH8</accession>
<evidence type="ECO:0000256" key="3">
    <source>
        <dbReference type="SAM" id="Phobius"/>
    </source>
</evidence>
<keyword evidence="6" id="KW-1185">Reference proteome</keyword>
<dbReference type="Gene3D" id="3.40.630.30">
    <property type="match status" value="1"/>
</dbReference>
<dbReference type="InterPro" id="IPR016181">
    <property type="entry name" value="Acyl_CoA_acyltransferase"/>
</dbReference>
<dbReference type="EMBL" id="JBJUVG010000002">
    <property type="protein sequence ID" value="MFM9413316.1"/>
    <property type="molecule type" value="Genomic_DNA"/>
</dbReference>
<dbReference type="InterPro" id="IPR000182">
    <property type="entry name" value="GNAT_dom"/>
</dbReference>
<dbReference type="PANTHER" id="PTHR10545:SF29">
    <property type="entry name" value="GH14572P-RELATED"/>
    <property type="match status" value="1"/>
</dbReference>
<evidence type="ECO:0000256" key="1">
    <source>
        <dbReference type="ARBA" id="ARBA00022679"/>
    </source>
</evidence>
<keyword evidence="3" id="KW-1133">Transmembrane helix</keyword>
<dbReference type="Proteomes" id="UP001631949">
    <property type="component" value="Unassembled WGS sequence"/>
</dbReference>
<protein>
    <submittedName>
        <fullName evidence="5">N-acetyltransferase family protein</fullName>
    </submittedName>
</protein>
<comment type="caution">
    <text evidence="5">The sequence shown here is derived from an EMBL/GenBank/DDBJ whole genome shotgun (WGS) entry which is preliminary data.</text>
</comment>
<evidence type="ECO:0000259" key="4">
    <source>
        <dbReference type="PROSITE" id="PS51186"/>
    </source>
</evidence>
<evidence type="ECO:0000313" key="6">
    <source>
        <dbReference type="Proteomes" id="UP001631949"/>
    </source>
</evidence>
<dbReference type="RefSeq" id="WP_408976927.1">
    <property type="nucleotide sequence ID" value="NZ_JBJUVG010000002.1"/>
</dbReference>
<name>A0ABW9GXH8_9FIRM</name>
<dbReference type="SUPFAM" id="SSF55729">
    <property type="entry name" value="Acyl-CoA N-acyltransferases (Nat)"/>
    <property type="match status" value="1"/>
</dbReference>
<dbReference type="PANTHER" id="PTHR10545">
    <property type="entry name" value="DIAMINE N-ACETYLTRANSFERASE"/>
    <property type="match status" value="1"/>
</dbReference>
<evidence type="ECO:0000256" key="2">
    <source>
        <dbReference type="ARBA" id="ARBA00023315"/>
    </source>
</evidence>
<keyword evidence="2" id="KW-0012">Acyltransferase</keyword>
<gene>
    <name evidence="5" type="ORF">ACKQTC_02930</name>
</gene>
<evidence type="ECO:0000313" key="5">
    <source>
        <dbReference type="EMBL" id="MFM9413316.1"/>
    </source>
</evidence>
<sequence length="162" mass="18224">MQEKIIIRSAQVEDGPLMRAFMKKLGRYQKMEDHITATADQLAHLVASGQARAFFAEREGEVVGFLFAYTVCSAFIGASGYYIDALYIDEGFRSQGIGRALMVQMAKECVAAGFGRLEWGCLDWNQPALDFYQKIGAQVVSEMRIYRIHTENIRQLAAENIL</sequence>
<dbReference type="PROSITE" id="PS51186">
    <property type="entry name" value="GNAT"/>
    <property type="match status" value="1"/>
</dbReference>
<feature type="transmembrane region" description="Helical" evidence="3">
    <location>
        <begin position="62"/>
        <end position="83"/>
    </location>
</feature>
<reference evidence="5 6" key="1">
    <citation type="journal article" date="2016" name="Int. J. Syst. Evol. Microbiol.">
        <title>Peptococcus simiae sp. nov., isolated from rhesus macaque faeces and emended description of the genus Peptococcus.</title>
        <authorList>
            <person name="Shkoporov A.N."/>
            <person name="Efimov B.A."/>
            <person name="Kondova I."/>
            <person name="Ouwerling B."/>
            <person name="Chaplin A.V."/>
            <person name="Shcherbakova V.A."/>
            <person name="Langermans J.A.M."/>
        </authorList>
    </citation>
    <scope>NUCLEOTIDE SEQUENCE [LARGE SCALE GENOMIC DNA]</scope>
    <source>
        <strain evidence="5 6">M108</strain>
    </source>
</reference>
<dbReference type="Pfam" id="PF00583">
    <property type="entry name" value="Acetyltransf_1"/>
    <property type="match status" value="1"/>
</dbReference>
<feature type="domain" description="N-acetyltransferase" evidence="4">
    <location>
        <begin position="5"/>
        <end position="159"/>
    </location>
</feature>
<keyword evidence="3" id="KW-0812">Transmembrane</keyword>